<dbReference type="OrthoDB" id="79831at2"/>
<dbReference type="EMBL" id="AAPH01000004">
    <property type="protein sequence ID" value="EAS44482.1"/>
    <property type="molecule type" value="Genomic_DNA"/>
</dbReference>
<dbReference type="Proteomes" id="UP000003789">
    <property type="component" value="Unassembled WGS sequence"/>
</dbReference>
<protein>
    <recommendedName>
        <fullName evidence="1">AntA/AntB antirepressor domain-containing protein</fullName>
    </recommendedName>
</protein>
<feature type="domain" description="AntA/AntB antirepressor" evidence="1">
    <location>
        <begin position="48"/>
        <end position="110"/>
    </location>
</feature>
<reference evidence="2 3" key="1">
    <citation type="submission" date="2006-03" db="EMBL/GenBank/DDBJ databases">
        <authorList>
            <person name="Bartlett D.H."/>
            <person name="Valle G."/>
            <person name="Lauro F.M."/>
            <person name="Vezzi A."/>
            <person name="Simonato F."/>
            <person name="Eloe E."/>
            <person name="Vitulo N."/>
            <person name="Stratton T.K."/>
            <person name="D'angelo M."/>
            <person name="Ferriera S."/>
            <person name="Johnson J."/>
            <person name="Kravitz S."/>
            <person name="Beeson K."/>
            <person name="Sutton G."/>
            <person name="Rogers Y."/>
            <person name="Friedman R."/>
            <person name="Frazier M."/>
            <person name="Venter J.C."/>
        </authorList>
    </citation>
    <scope>NUCLEOTIDE SEQUENCE [LARGE SCALE GENOMIC DNA]</scope>
    <source>
        <strain evidence="2 3">3TCK</strain>
    </source>
</reference>
<comment type="caution">
    <text evidence="2">The sequence shown here is derived from an EMBL/GenBank/DDBJ whole genome shotgun (WGS) entry which is preliminary data.</text>
</comment>
<gene>
    <name evidence="2" type="ORF">P3TCK_15035</name>
</gene>
<proteinExistence type="predicted"/>
<dbReference type="RefSeq" id="WP_006230901.1">
    <property type="nucleotide sequence ID" value="NZ_CH724135.1"/>
</dbReference>
<evidence type="ECO:0000259" key="1">
    <source>
        <dbReference type="Pfam" id="PF08346"/>
    </source>
</evidence>
<sequence length="132" mass="15191">MKNAELKINNKDLRLIDVNDENMVLIGHFYDKFTSFSIEETFGSDVVELRDLHGELEITEDFNKWRNRVVDENNIKVVVPTREMTGEGGKWITRYYVSLRDAKAIAMMTMNDAGTLARSFFILASKLSIPNL</sequence>
<dbReference type="InterPro" id="IPR013557">
    <property type="entry name" value="AntA/B_antirep"/>
</dbReference>
<dbReference type="Pfam" id="PF08346">
    <property type="entry name" value="AntA"/>
    <property type="match status" value="1"/>
</dbReference>
<dbReference type="HOGENOM" id="CLU_1915101_0_0_6"/>
<evidence type="ECO:0000313" key="2">
    <source>
        <dbReference type="EMBL" id="EAS44482.1"/>
    </source>
</evidence>
<evidence type="ECO:0000313" key="3">
    <source>
        <dbReference type="Proteomes" id="UP000003789"/>
    </source>
</evidence>
<dbReference type="AlphaFoldDB" id="Q1Z7H7"/>
<name>Q1Z7H7_9GAMM</name>
<organism evidence="2 3">
    <name type="scientific">Photobacterium profundum 3TCK</name>
    <dbReference type="NCBI Taxonomy" id="314280"/>
    <lineage>
        <taxon>Bacteria</taxon>
        <taxon>Pseudomonadati</taxon>
        <taxon>Pseudomonadota</taxon>
        <taxon>Gammaproteobacteria</taxon>
        <taxon>Vibrionales</taxon>
        <taxon>Vibrionaceae</taxon>
        <taxon>Photobacterium</taxon>
    </lineage>
</organism>
<accession>Q1Z7H7</accession>